<name>A0ABU2U4T2_9ACTN</name>
<feature type="domain" description="Transposase IS110-like N-terminal" evidence="1">
    <location>
        <begin position="10"/>
        <end position="156"/>
    </location>
</feature>
<keyword evidence="4" id="KW-1185">Reference proteome</keyword>
<proteinExistence type="predicted"/>
<sequence length="415" mass="45351">MDVVHERVAALDVSKKDAKVCLRVPGKRQGTFTKEVTTWGSMTGQVLALREFLLERNVTLVVMEATGDYWKQFYYLLEDALPVQLVNAAHAKNLPGRKTDVNDAQWLAQLAAHGLLRGSLVPPPPVRELRDLTRTRAKLTNDRSKEHQRLEKLLEDAGVKLSVVATDILGVSGRLMLEALCAGVDGPEAMAELARGRMRAKIPELREALTGRFTAHHAFLTRLHLQVIDGFDKAIAELEARIEVVMEPFRPLLDLLLTMPGIGERTAQVAVAEAGAVIDCFPSAECFASWAGLAPGSNQSGPKTKPARTRHGNTYLKGALGIAAMSVSRSRGTFLSARYHRIAARRGPMRALVATEHSMATAMWHMLTQGVPYLELGGDYYARRDPERAKARIAAQAEALGLAVTFTPIEDAPAA</sequence>
<dbReference type="InterPro" id="IPR003346">
    <property type="entry name" value="Transposase_20"/>
</dbReference>
<dbReference type="EMBL" id="JAVREY010000066">
    <property type="protein sequence ID" value="MDT0468100.1"/>
    <property type="molecule type" value="Genomic_DNA"/>
</dbReference>
<dbReference type="InterPro" id="IPR002525">
    <property type="entry name" value="Transp_IS110-like_N"/>
</dbReference>
<comment type="caution">
    <text evidence="3">The sequence shown here is derived from an EMBL/GenBank/DDBJ whole genome shotgun (WGS) entry which is preliminary data.</text>
</comment>
<feature type="domain" description="Transposase IS116/IS110/IS902 C-terminal" evidence="2">
    <location>
        <begin position="254"/>
        <end position="334"/>
    </location>
</feature>
<organism evidence="3 4">
    <name type="scientific">Streptomyces gibsoniae</name>
    <dbReference type="NCBI Taxonomy" id="3075529"/>
    <lineage>
        <taxon>Bacteria</taxon>
        <taxon>Bacillati</taxon>
        <taxon>Actinomycetota</taxon>
        <taxon>Actinomycetes</taxon>
        <taxon>Kitasatosporales</taxon>
        <taxon>Streptomycetaceae</taxon>
        <taxon>Streptomyces</taxon>
    </lineage>
</organism>
<accession>A0ABU2U4T2</accession>
<evidence type="ECO:0000313" key="3">
    <source>
        <dbReference type="EMBL" id="MDT0468100.1"/>
    </source>
</evidence>
<dbReference type="PANTHER" id="PTHR33055">
    <property type="entry name" value="TRANSPOSASE FOR INSERTION SEQUENCE ELEMENT IS1111A"/>
    <property type="match status" value="1"/>
</dbReference>
<dbReference type="NCBIfam" id="NF033542">
    <property type="entry name" value="transpos_IS110"/>
    <property type="match status" value="1"/>
</dbReference>
<evidence type="ECO:0000313" key="4">
    <source>
        <dbReference type="Proteomes" id="UP001183809"/>
    </source>
</evidence>
<protein>
    <submittedName>
        <fullName evidence="3">IS110 family transposase</fullName>
    </submittedName>
</protein>
<gene>
    <name evidence="3" type="ORF">RM764_34800</name>
</gene>
<reference evidence="4" key="1">
    <citation type="submission" date="2023-07" db="EMBL/GenBank/DDBJ databases">
        <title>30 novel species of actinomycetes from the DSMZ collection.</title>
        <authorList>
            <person name="Nouioui I."/>
        </authorList>
    </citation>
    <scope>NUCLEOTIDE SEQUENCE [LARGE SCALE GENOMIC DNA]</scope>
    <source>
        <strain evidence="4">DSM 41699</strain>
    </source>
</reference>
<evidence type="ECO:0000259" key="1">
    <source>
        <dbReference type="Pfam" id="PF01548"/>
    </source>
</evidence>
<dbReference type="Proteomes" id="UP001183809">
    <property type="component" value="Unassembled WGS sequence"/>
</dbReference>
<dbReference type="PANTHER" id="PTHR33055:SF15">
    <property type="entry name" value="TRANSPOSASE-RELATED"/>
    <property type="match status" value="1"/>
</dbReference>
<evidence type="ECO:0000259" key="2">
    <source>
        <dbReference type="Pfam" id="PF02371"/>
    </source>
</evidence>
<dbReference type="Pfam" id="PF01548">
    <property type="entry name" value="DEDD_Tnp_IS110"/>
    <property type="match status" value="1"/>
</dbReference>
<dbReference type="RefSeq" id="WP_311699545.1">
    <property type="nucleotide sequence ID" value="NZ_JAVREY010000066.1"/>
</dbReference>
<dbReference type="InterPro" id="IPR047650">
    <property type="entry name" value="Transpos_IS110"/>
</dbReference>
<dbReference type="Pfam" id="PF02371">
    <property type="entry name" value="Transposase_20"/>
    <property type="match status" value="1"/>
</dbReference>